<evidence type="ECO:0000313" key="1">
    <source>
        <dbReference type="EMBL" id="SFL94509.1"/>
    </source>
</evidence>
<reference evidence="2" key="1">
    <citation type="submission" date="2016-10" db="EMBL/GenBank/DDBJ databases">
        <authorList>
            <person name="Varghese N."/>
            <person name="Submissions S."/>
        </authorList>
    </citation>
    <scope>NUCLEOTIDE SEQUENCE [LARGE SCALE GENOMIC DNA]</scope>
    <source>
        <strain evidence="2">CGMCC 1.7061</strain>
    </source>
</reference>
<sequence length="66" mass="6800">MDVTALASYSTQLSQAQVQQQAQLSVLKTAQDLAAAGALQLLEAIPSPQPVAAGDSRIGSLIDIHV</sequence>
<dbReference type="STRING" id="488535.SAMN04487963_0664"/>
<dbReference type="InterPro" id="IPR025906">
    <property type="entry name" value="YjfB_motility"/>
</dbReference>
<dbReference type="AlphaFoldDB" id="A0A1I4LU91"/>
<dbReference type="Pfam" id="PF14070">
    <property type="entry name" value="YjfB_motility"/>
    <property type="match status" value="1"/>
</dbReference>
<organism evidence="1 2">
    <name type="scientific">Marinobacter zhejiangensis</name>
    <dbReference type="NCBI Taxonomy" id="488535"/>
    <lineage>
        <taxon>Bacteria</taxon>
        <taxon>Pseudomonadati</taxon>
        <taxon>Pseudomonadota</taxon>
        <taxon>Gammaproteobacteria</taxon>
        <taxon>Pseudomonadales</taxon>
        <taxon>Marinobacteraceae</taxon>
        <taxon>Marinobacter</taxon>
    </lineage>
</organism>
<name>A0A1I4LU91_9GAMM</name>
<dbReference type="Proteomes" id="UP000198519">
    <property type="component" value="Unassembled WGS sequence"/>
</dbReference>
<gene>
    <name evidence="1" type="ORF">SAMN04487963_0664</name>
</gene>
<keyword evidence="2" id="KW-1185">Reference proteome</keyword>
<dbReference type="EMBL" id="FOUE01000001">
    <property type="protein sequence ID" value="SFL94509.1"/>
    <property type="molecule type" value="Genomic_DNA"/>
</dbReference>
<dbReference type="RefSeq" id="WP_092020450.1">
    <property type="nucleotide sequence ID" value="NZ_FOUE01000001.1"/>
</dbReference>
<proteinExistence type="predicted"/>
<protein>
    <submittedName>
        <fullName evidence="1">Putative motility protein</fullName>
    </submittedName>
</protein>
<evidence type="ECO:0000313" key="2">
    <source>
        <dbReference type="Proteomes" id="UP000198519"/>
    </source>
</evidence>
<accession>A0A1I4LU91</accession>